<evidence type="ECO:0000256" key="4">
    <source>
        <dbReference type="ARBA" id="ARBA00023136"/>
    </source>
</evidence>
<evidence type="ECO:0000256" key="6">
    <source>
        <dbReference type="SAM" id="Phobius"/>
    </source>
</evidence>
<reference evidence="7" key="2">
    <citation type="submission" date="2023-01" db="EMBL/GenBank/DDBJ databases">
        <authorList>
            <person name="Sun Q."/>
            <person name="Evtushenko L."/>
        </authorList>
    </citation>
    <scope>NUCLEOTIDE SEQUENCE</scope>
    <source>
        <strain evidence="7">VKM B-2222</strain>
    </source>
</reference>
<evidence type="ECO:0000313" key="8">
    <source>
        <dbReference type="Proteomes" id="UP001143349"/>
    </source>
</evidence>
<dbReference type="PANTHER" id="PTHR20855">
    <property type="entry name" value="ADIPOR/PROGESTIN RECEPTOR-RELATED"/>
    <property type="match status" value="1"/>
</dbReference>
<keyword evidence="4 6" id="KW-0472">Membrane</keyword>
<evidence type="ECO:0000256" key="1">
    <source>
        <dbReference type="ARBA" id="ARBA00004141"/>
    </source>
</evidence>
<dbReference type="EMBL" id="BSFH01000015">
    <property type="protein sequence ID" value="GLK63154.1"/>
    <property type="molecule type" value="Genomic_DNA"/>
</dbReference>
<keyword evidence="5" id="KW-0479">Metal-binding</keyword>
<keyword evidence="5" id="KW-0862">Zinc</keyword>
<feature type="binding site" evidence="5">
    <location>
        <position position="197"/>
    </location>
    <ligand>
        <name>Zn(2+)</name>
        <dbReference type="ChEBI" id="CHEBI:29105"/>
    </ligand>
</feature>
<feature type="transmembrane region" description="Helical" evidence="6">
    <location>
        <begin position="110"/>
        <end position="131"/>
    </location>
</feature>
<feature type="transmembrane region" description="Helical" evidence="6">
    <location>
        <begin position="138"/>
        <end position="160"/>
    </location>
</feature>
<evidence type="ECO:0000256" key="2">
    <source>
        <dbReference type="ARBA" id="ARBA00022692"/>
    </source>
</evidence>
<dbReference type="RefSeq" id="WP_271179175.1">
    <property type="nucleotide sequence ID" value="NZ_BSFH01000015.1"/>
</dbReference>
<dbReference type="Pfam" id="PF03006">
    <property type="entry name" value="HlyIII"/>
    <property type="match status" value="1"/>
</dbReference>
<feature type="transmembrane region" description="Helical" evidence="6">
    <location>
        <begin position="198"/>
        <end position="220"/>
    </location>
</feature>
<comment type="caution">
    <text evidence="7">The sequence shown here is derived from an EMBL/GenBank/DDBJ whole genome shotgun (WGS) entry which is preliminary data.</text>
</comment>
<sequence>MTTTGHIPRLYSRAERFSDGVVHILGLTLAALAVPALIVLSLFSEAGSTAVVGASVYGGTLILMLTFSALCNMVNSPRWQGLLRRLDHSAIYMKIAGTYTPFTLLSGGQALGLLVGLWMAAALGLSLKMLVPPWRLRWLALALYLGMGWAAAYAGGPMLAGLSGPVLIMMMIGGAIYTIGVVFFLMQRLPFHNTIWHVFVLTGSAIFFAAVAHCITHPPIARL</sequence>
<evidence type="ECO:0000313" key="7">
    <source>
        <dbReference type="EMBL" id="GLK63154.1"/>
    </source>
</evidence>
<feature type="transmembrane region" description="Helical" evidence="6">
    <location>
        <begin position="21"/>
        <end position="43"/>
    </location>
</feature>
<gene>
    <name evidence="7" type="ORF">GCM10017635_06230</name>
</gene>
<accession>A0AAD3NWY3</accession>
<name>A0AAD3NWY3_9RHOB</name>
<dbReference type="Proteomes" id="UP001143349">
    <property type="component" value="Unassembled WGS sequence"/>
</dbReference>
<feature type="transmembrane region" description="Helical" evidence="6">
    <location>
        <begin position="166"/>
        <end position="186"/>
    </location>
</feature>
<organism evidence="7 8">
    <name type="scientific">Paracoccus kondratievae</name>
    <dbReference type="NCBI Taxonomy" id="135740"/>
    <lineage>
        <taxon>Bacteria</taxon>
        <taxon>Pseudomonadati</taxon>
        <taxon>Pseudomonadota</taxon>
        <taxon>Alphaproteobacteria</taxon>
        <taxon>Rhodobacterales</taxon>
        <taxon>Paracoccaceae</taxon>
        <taxon>Paracoccus</taxon>
    </lineage>
</organism>
<keyword evidence="3 6" id="KW-1133">Transmembrane helix</keyword>
<proteinExistence type="predicted"/>
<feature type="transmembrane region" description="Helical" evidence="6">
    <location>
        <begin position="55"/>
        <end position="74"/>
    </location>
</feature>
<protein>
    <submittedName>
        <fullName evidence="7">Hly-III family protein</fullName>
    </submittedName>
</protein>
<keyword evidence="2 6" id="KW-0812">Transmembrane</keyword>
<reference evidence="7" key="1">
    <citation type="journal article" date="2014" name="Int. J. Syst. Evol. Microbiol.">
        <title>Complete genome sequence of Corynebacterium casei LMG S-19264T (=DSM 44701T), isolated from a smear-ripened cheese.</title>
        <authorList>
            <consortium name="US DOE Joint Genome Institute (JGI-PGF)"/>
            <person name="Walter F."/>
            <person name="Albersmeier A."/>
            <person name="Kalinowski J."/>
            <person name="Ruckert C."/>
        </authorList>
    </citation>
    <scope>NUCLEOTIDE SEQUENCE</scope>
    <source>
        <strain evidence="7">VKM B-2222</strain>
    </source>
</reference>
<evidence type="ECO:0000256" key="3">
    <source>
        <dbReference type="ARBA" id="ARBA00022989"/>
    </source>
</evidence>
<dbReference type="InterPro" id="IPR004254">
    <property type="entry name" value="AdipoR/HlyIII-related"/>
</dbReference>
<keyword evidence="8" id="KW-1185">Reference proteome</keyword>
<evidence type="ECO:0000256" key="5">
    <source>
        <dbReference type="PIRSR" id="PIRSR604254-1"/>
    </source>
</evidence>
<dbReference type="GO" id="GO:0046872">
    <property type="term" value="F:metal ion binding"/>
    <property type="evidence" value="ECO:0007669"/>
    <property type="project" value="UniProtKB-KW"/>
</dbReference>
<dbReference type="AlphaFoldDB" id="A0AAD3NWY3"/>
<dbReference type="PANTHER" id="PTHR20855:SF3">
    <property type="entry name" value="LD03007P"/>
    <property type="match status" value="1"/>
</dbReference>
<dbReference type="GO" id="GO:0016020">
    <property type="term" value="C:membrane"/>
    <property type="evidence" value="ECO:0007669"/>
    <property type="project" value="UniProtKB-SubCell"/>
</dbReference>
<comment type="subcellular location">
    <subcellularLocation>
        <location evidence="1">Membrane</location>
        <topology evidence="1">Multi-pass membrane protein</topology>
    </subcellularLocation>
</comment>